<keyword evidence="2" id="KW-0378">Hydrolase</keyword>
<reference evidence="5 6" key="1">
    <citation type="submission" date="2024-06" db="EMBL/GenBank/DDBJ databases">
        <authorList>
            <person name="Kaempfer P."/>
            <person name="Viver T."/>
        </authorList>
    </citation>
    <scope>NUCLEOTIDE SEQUENCE [LARGE SCALE GENOMIC DNA]</scope>
    <source>
        <strain evidence="5 6">ST-119</strain>
    </source>
</reference>
<dbReference type="PANTHER" id="PTHR10412">
    <property type="entry name" value="MANNOSYL-OLIGOSACCHARIDE GLUCOSIDASE"/>
    <property type="match status" value="1"/>
</dbReference>
<comment type="similarity">
    <text evidence="1">Belongs to the glycosyl hydrolase 63 family.</text>
</comment>
<dbReference type="Proteomes" id="UP001629156">
    <property type="component" value="Unassembled WGS sequence"/>
</dbReference>
<evidence type="ECO:0000256" key="1">
    <source>
        <dbReference type="ARBA" id="ARBA00010833"/>
    </source>
</evidence>
<dbReference type="SUPFAM" id="SSF48208">
    <property type="entry name" value="Six-hairpin glycosidases"/>
    <property type="match status" value="1"/>
</dbReference>
<feature type="domain" description="Mannosylglycerate hydrolase MGH1-like glycoside hydrolase" evidence="4">
    <location>
        <begin position="39"/>
        <end position="410"/>
    </location>
</feature>
<evidence type="ECO:0000256" key="2">
    <source>
        <dbReference type="ARBA" id="ARBA00022801"/>
    </source>
</evidence>
<dbReference type="InterPro" id="IPR004888">
    <property type="entry name" value="Glycoside_hydrolase_63"/>
</dbReference>
<accession>A0ABW8YYG1</accession>
<dbReference type="InterPro" id="IPR054491">
    <property type="entry name" value="MGH1-like_GH"/>
</dbReference>
<dbReference type="Gene3D" id="1.50.10.10">
    <property type="match status" value="1"/>
</dbReference>
<sequence>MTDEELYKKVHEIIYKNMCDGTLDNGMPYHFTKPSPGTYPFQFFWDTCFHVYIFTALGDHEMAKQHLQSLFSRQQDDGFVGHMIYWDTLRPGRITDIFQSKPTLKNLYKSHMTALIQPPLAAQATMRIYEASGDKGFLQEMVPKLKKYYDWIAKNRDFDGDGLITIITPYESGMDWKPTYDVALGMEPAKAGKKLFLKVTGVDFWNFIHNYNYKKIREKGKFLVKDAGFNTIYAQNLKALSLLCNELNDDESSKHYMDLSHKVANSICKVMYDDTDAAFYDVYGHDNKKIKVLTPTIFYPLILNEIDETIEQKVLKTHFFDYNEFNATYPIPSVAKNNASFNPDESLYLWRGPVWIINNWFMHRLLLKKGYPEEAQKLIDSIRQLIDKSGFREYYNPFTGEGHGAKEFTWAGLIIDMLEVQKQETVENTKV</sequence>
<dbReference type="GO" id="GO:0016798">
    <property type="term" value="F:hydrolase activity, acting on glycosyl bonds"/>
    <property type="evidence" value="ECO:0007669"/>
    <property type="project" value="UniProtKB-KW"/>
</dbReference>
<evidence type="ECO:0000313" key="6">
    <source>
        <dbReference type="Proteomes" id="UP001629156"/>
    </source>
</evidence>
<evidence type="ECO:0000313" key="5">
    <source>
        <dbReference type="EMBL" id="MFL9845258.1"/>
    </source>
</evidence>
<proteinExistence type="inferred from homology"/>
<evidence type="ECO:0000256" key="3">
    <source>
        <dbReference type="ARBA" id="ARBA00023295"/>
    </source>
</evidence>
<protein>
    <submittedName>
        <fullName evidence="5">Trehalase family glycosidase</fullName>
    </submittedName>
</protein>
<dbReference type="Pfam" id="PF22422">
    <property type="entry name" value="MGH1-like_GH"/>
    <property type="match status" value="1"/>
</dbReference>
<dbReference type="InterPro" id="IPR012341">
    <property type="entry name" value="6hp_glycosidase-like_sf"/>
</dbReference>
<comment type="caution">
    <text evidence="5">The sequence shown here is derived from an EMBL/GenBank/DDBJ whole genome shotgun (WGS) entry which is preliminary data.</text>
</comment>
<keyword evidence="3 5" id="KW-0326">Glycosidase</keyword>
<gene>
    <name evidence="5" type="ORF">ABS766_12585</name>
</gene>
<dbReference type="EMBL" id="JBELPZ010000014">
    <property type="protein sequence ID" value="MFL9845258.1"/>
    <property type="molecule type" value="Genomic_DNA"/>
</dbReference>
<keyword evidence="6" id="KW-1185">Reference proteome</keyword>
<dbReference type="RefSeq" id="WP_408085534.1">
    <property type="nucleotide sequence ID" value="NZ_JBELPZ010000014.1"/>
</dbReference>
<name>A0ABW8YYG1_9FLAO</name>
<organism evidence="5 6">
    <name type="scientific">Flavobacterium rhizosphaerae</name>
    <dbReference type="NCBI Taxonomy" id="3163298"/>
    <lineage>
        <taxon>Bacteria</taxon>
        <taxon>Pseudomonadati</taxon>
        <taxon>Bacteroidota</taxon>
        <taxon>Flavobacteriia</taxon>
        <taxon>Flavobacteriales</taxon>
        <taxon>Flavobacteriaceae</taxon>
        <taxon>Flavobacterium</taxon>
    </lineage>
</organism>
<dbReference type="PANTHER" id="PTHR10412:SF11">
    <property type="entry name" value="MANNOSYL-OLIGOSACCHARIDE GLUCOSIDASE"/>
    <property type="match status" value="1"/>
</dbReference>
<evidence type="ECO:0000259" key="4">
    <source>
        <dbReference type="Pfam" id="PF22422"/>
    </source>
</evidence>
<dbReference type="InterPro" id="IPR008928">
    <property type="entry name" value="6-hairpin_glycosidase_sf"/>
</dbReference>